<organism evidence="6 7">
    <name type="scientific">Sistotremastrum suecicum HHB10207 ss-3</name>
    <dbReference type="NCBI Taxonomy" id="1314776"/>
    <lineage>
        <taxon>Eukaryota</taxon>
        <taxon>Fungi</taxon>
        <taxon>Dikarya</taxon>
        <taxon>Basidiomycota</taxon>
        <taxon>Agaricomycotina</taxon>
        <taxon>Agaricomycetes</taxon>
        <taxon>Sistotremastrales</taxon>
        <taxon>Sistotremastraceae</taxon>
        <taxon>Sistotremastrum</taxon>
    </lineage>
</organism>
<dbReference type="Gene3D" id="3.30.530.20">
    <property type="match status" value="1"/>
</dbReference>
<dbReference type="CDD" id="cd07813">
    <property type="entry name" value="COQ10p_like"/>
    <property type="match status" value="1"/>
</dbReference>
<evidence type="ECO:0000259" key="5">
    <source>
        <dbReference type="Pfam" id="PF03364"/>
    </source>
</evidence>
<dbReference type="PANTHER" id="PTHR12901:SF10">
    <property type="entry name" value="COENZYME Q-BINDING PROTEIN COQ10, MITOCHONDRIAL"/>
    <property type="match status" value="1"/>
</dbReference>
<evidence type="ECO:0000256" key="1">
    <source>
        <dbReference type="ARBA" id="ARBA00006885"/>
    </source>
</evidence>
<dbReference type="STRING" id="1314776.A0A166CJR7"/>
<dbReference type="SUPFAM" id="SSF55961">
    <property type="entry name" value="Bet v1-like"/>
    <property type="match status" value="2"/>
</dbReference>
<dbReference type="InterPro" id="IPR005031">
    <property type="entry name" value="COQ10_START"/>
</dbReference>
<sequence>MFSRSFFSLPDVSSLSPFANNKAEAPPPGPRTYHERKILPYTRKQLYAIVEDIESYHNYVPFCTESRITSPPTPSSGAKGNGQTELEAELKVGFMSISEAYTSRVTCTPFESVEARAVSSIFKTLDTTWRFQPSSSSSPHSSNSSLVDEKSPSHIVRETDTNDSDESGSETVDDDEGPTLVILDLAYEFASPHLAMVASMFFGQVSKMTVKAFEKRCLEVYGPGTK</sequence>
<evidence type="ECO:0000313" key="6">
    <source>
        <dbReference type="EMBL" id="KZT37538.1"/>
    </source>
</evidence>
<feature type="compositionally biased region" description="Low complexity" evidence="4">
    <location>
        <begin position="133"/>
        <end position="145"/>
    </location>
</feature>
<comment type="function">
    <text evidence="3">Required for the function of coenzyme Q in the respiratory chain. May serve as a chaperone or may be involved in the transport of Q6 from its site of synthesis to the catalytic sites of the respiratory complexes.</text>
</comment>
<accession>A0A166CJR7</accession>
<dbReference type="PANTHER" id="PTHR12901">
    <property type="entry name" value="SPERM PROTEIN HOMOLOG"/>
    <property type="match status" value="1"/>
</dbReference>
<feature type="compositionally biased region" description="Acidic residues" evidence="4">
    <location>
        <begin position="161"/>
        <end position="176"/>
    </location>
</feature>
<dbReference type="GO" id="GO:0005739">
    <property type="term" value="C:mitochondrion"/>
    <property type="evidence" value="ECO:0007669"/>
    <property type="project" value="TreeGrafter"/>
</dbReference>
<feature type="domain" description="Coenzyme Q-binding protein COQ10 START" evidence="5">
    <location>
        <begin position="40"/>
        <end position="214"/>
    </location>
</feature>
<keyword evidence="7" id="KW-1185">Reference proteome</keyword>
<reference evidence="6 7" key="1">
    <citation type="journal article" date="2016" name="Mol. Biol. Evol.">
        <title>Comparative Genomics of Early-Diverging Mushroom-Forming Fungi Provides Insights into the Origins of Lignocellulose Decay Capabilities.</title>
        <authorList>
            <person name="Nagy L.G."/>
            <person name="Riley R."/>
            <person name="Tritt A."/>
            <person name="Adam C."/>
            <person name="Daum C."/>
            <person name="Floudas D."/>
            <person name="Sun H."/>
            <person name="Yadav J.S."/>
            <person name="Pangilinan J."/>
            <person name="Larsson K.H."/>
            <person name="Matsuura K."/>
            <person name="Barry K."/>
            <person name="Labutti K."/>
            <person name="Kuo R."/>
            <person name="Ohm R.A."/>
            <person name="Bhattacharya S.S."/>
            <person name="Shirouzu T."/>
            <person name="Yoshinaga Y."/>
            <person name="Martin F.M."/>
            <person name="Grigoriev I.V."/>
            <person name="Hibbett D.S."/>
        </authorList>
    </citation>
    <scope>NUCLEOTIDE SEQUENCE [LARGE SCALE GENOMIC DNA]</scope>
    <source>
        <strain evidence="6 7">HHB10207 ss-3</strain>
    </source>
</reference>
<dbReference type="Pfam" id="PF03364">
    <property type="entry name" value="Polyketide_cyc"/>
    <property type="match status" value="1"/>
</dbReference>
<evidence type="ECO:0000256" key="4">
    <source>
        <dbReference type="SAM" id="MobiDB-lite"/>
    </source>
</evidence>
<evidence type="ECO:0000256" key="3">
    <source>
        <dbReference type="ARBA" id="ARBA00024947"/>
    </source>
</evidence>
<evidence type="ECO:0000256" key="2">
    <source>
        <dbReference type="ARBA" id="ARBA00011814"/>
    </source>
</evidence>
<dbReference type="GO" id="GO:0045333">
    <property type="term" value="P:cellular respiration"/>
    <property type="evidence" value="ECO:0007669"/>
    <property type="project" value="InterPro"/>
</dbReference>
<comment type="subunit">
    <text evidence="2">Interacts with coenzyme Q.</text>
</comment>
<protein>
    <recommendedName>
        <fullName evidence="5">Coenzyme Q-binding protein COQ10 START domain-containing protein</fullName>
    </recommendedName>
</protein>
<comment type="similarity">
    <text evidence="1">Belongs to the COQ10 family.</text>
</comment>
<feature type="compositionally biased region" description="Basic and acidic residues" evidence="4">
    <location>
        <begin position="147"/>
        <end position="160"/>
    </location>
</feature>
<dbReference type="InterPro" id="IPR044996">
    <property type="entry name" value="COQ10-like"/>
</dbReference>
<evidence type="ECO:0000313" key="7">
    <source>
        <dbReference type="Proteomes" id="UP000076798"/>
    </source>
</evidence>
<proteinExistence type="inferred from homology"/>
<gene>
    <name evidence="6" type="ORF">SISSUDRAFT_1048409</name>
</gene>
<dbReference type="AlphaFoldDB" id="A0A166CJR7"/>
<dbReference type="Proteomes" id="UP000076798">
    <property type="component" value="Unassembled WGS sequence"/>
</dbReference>
<dbReference type="InterPro" id="IPR023393">
    <property type="entry name" value="START-like_dom_sf"/>
</dbReference>
<dbReference type="GO" id="GO:0048039">
    <property type="term" value="F:ubiquinone binding"/>
    <property type="evidence" value="ECO:0007669"/>
    <property type="project" value="InterPro"/>
</dbReference>
<name>A0A166CJR7_9AGAM</name>
<dbReference type="OrthoDB" id="292693at2759"/>
<feature type="region of interest" description="Disordered" evidence="4">
    <location>
        <begin position="133"/>
        <end position="176"/>
    </location>
</feature>
<dbReference type="EMBL" id="KV428082">
    <property type="protein sequence ID" value="KZT37538.1"/>
    <property type="molecule type" value="Genomic_DNA"/>
</dbReference>